<feature type="compositionally biased region" description="Low complexity" evidence="15">
    <location>
        <begin position="762"/>
        <end position="774"/>
    </location>
</feature>
<evidence type="ECO:0000256" key="14">
    <source>
        <dbReference type="ARBA" id="ARBA00083294"/>
    </source>
</evidence>
<evidence type="ECO:0000256" key="2">
    <source>
        <dbReference type="ARBA" id="ARBA00022481"/>
    </source>
</evidence>
<dbReference type="Pfam" id="PF08433">
    <property type="entry name" value="KTI12"/>
    <property type="match status" value="1"/>
</dbReference>
<dbReference type="VEuPathDB" id="VectorBase:ASIS021250"/>
<evidence type="ECO:0000313" key="18">
    <source>
        <dbReference type="EnsemblMetazoa" id="ASIC011452-PA"/>
    </source>
</evidence>
<feature type="compositionally biased region" description="Basic and acidic residues" evidence="15">
    <location>
        <begin position="429"/>
        <end position="444"/>
    </location>
</feature>
<keyword evidence="3" id="KW-0678">Repressor</keyword>
<dbReference type="EMBL" id="ATLV01019122">
    <property type="status" value="NOT_ANNOTATED_CDS"/>
    <property type="molecule type" value="Genomic_DNA"/>
</dbReference>
<feature type="region of interest" description="Disordered" evidence="15">
    <location>
        <begin position="1155"/>
        <end position="1190"/>
    </location>
</feature>
<reference evidence="17 19" key="1">
    <citation type="journal article" date="2014" name="BMC Genomics">
        <title>Genome sequence of Anopheles sinensis provides insight into genetics basis of mosquito competence for malaria parasites.</title>
        <authorList>
            <person name="Zhou D."/>
            <person name="Zhang D."/>
            <person name="Ding G."/>
            <person name="Shi L."/>
            <person name="Hou Q."/>
            <person name="Ye Y."/>
            <person name="Xu Y."/>
            <person name="Zhou H."/>
            <person name="Xiong C."/>
            <person name="Li S."/>
            <person name="Yu J."/>
            <person name="Hong S."/>
            <person name="Yu X."/>
            <person name="Zou P."/>
            <person name="Chen C."/>
            <person name="Chang X."/>
            <person name="Wang W."/>
            <person name="Lv Y."/>
            <person name="Sun Y."/>
            <person name="Ma L."/>
            <person name="Shen B."/>
            <person name="Zhu C."/>
        </authorList>
    </citation>
    <scope>NUCLEOTIDE SEQUENCE [LARGE SCALE GENOMIC DNA]</scope>
</reference>
<feature type="domain" description="YLPM1-like spectrin repeat" evidence="16">
    <location>
        <begin position="146"/>
        <end position="207"/>
    </location>
</feature>
<accession>A0A084W0H5</accession>
<dbReference type="OMA" id="DEYQEIY"/>
<organism evidence="17">
    <name type="scientific">Anopheles sinensis</name>
    <name type="common">Mosquito</name>
    <dbReference type="NCBI Taxonomy" id="74873"/>
    <lineage>
        <taxon>Eukaryota</taxon>
        <taxon>Metazoa</taxon>
        <taxon>Ecdysozoa</taxon>
        <taxon>Arthropoda</taxon>
        <taxon>Hexapoda</taxon>
        <taxon>Insecta</taxon>
        <taxon>Pterygota</taxon>
        <taxon>Neoptera</taxon>
        <taxon>Endopterygota</taxon>
        <taxon>Diptera</taxon>
        <taxon>Nematocera</taxon>
        <taxon>Culicoidea</taxon>
        <taxon>Culicidae</taxon>
        <taxon>Anophelinae</taxon>
        <taxon>Anopheles</taxon>
    </lineage>
</organism>
<feature type="region of interest" description="Disordered" evidence="15">
    <location>
        <begin position="201"/>
        <end position="324"/>
    </location>
</feature>
<dbReference type="FunFam" id="3.40.50.300:FF:000399">
    <property type="entry name" value="YLP motif containing 1"/>
    <property type="match status" value="1"/>
</dbReference>
<dbReference type="GO" id="GO:0032204">
    <property type="term" value="P:regulation of telomere maintenance"/>
    <property type="evidence" value="ECO:0007669"/>
    <property type="project" value="TreeGrafter"/>
</dbReference>
<feature type="region of interest" description="Disordered" evidence="15">
    <location>
        <begin position="115"/>
        <end position="152"/>
    </location>
</feature>
<dbReference type="InterPro" id="IPR026314">
    <property type="entry name" value="YLP_motif_con_p1"/>
</dbReference>
<dbReference type="OrthoDB" id="513595at2759"/>
<dbReference type="Pfam" id="PF26583">
    <property type="entry name" value="Spectrin_YLPM1"/>
    <property type="match status" value="1"/>
</dbReference>
<dbReference type="GO" id="GO:0016607">
    <property type="term" value="C:nuclear speck"/>
    <property type="evidence" value="ECO:0007669"/>
    <property type="project" value="UniProtKB-SubCell"/>
</dbReference>
<evidence type="ECO:0000259" key="16">
    <source>
        <dbReference type="Pfam" id="PF26583"/>
    </source>
</evidence>
<gene>
    <name evidence="17" type="ORF">ZHAS_00011452</name>
</gene>
<dbReference type="VEuPathDB" id="VectorBase:ASIC011452"/>
<keyword evidence="10" id="KW-0539">Nucleus</keyword>
<dbReference type="Gene3D" id="3.40.50.300">
    <property type="entry name" value="P-loop containing nucleotide triphosphate hydrolases"/>
    <property type="match status" value="1"/>
</dbReference>
<evidence type="ECO:0000256" key="12">
    <source>
        <dbReference type="ARBA" id="ARBA00065932"/>
    </source>
</evidence>
<evidence type="ECO:0000256" key="5">
    <source>
        <dbReference type="ARBA" id="ARBA00022741"/>
    </source>
</evidence>
<comment type="subcellular location">
    <subcellularLocation>
        <location evidence="1">Nucleus speckle</location>
    </subcellularLocation>
</comment>
<name>A0A084W0H5_ANOSI</name>
<evidence type="ECO:0000256" key="10">
    <source>
        <dbReference type="ARBA" id="ARBA00023242"/>
    </source>
</evidence>
<reference evidence="18" key="2">
    <citation type="submission" date="2020-05" db="UniProtKB">
        <authorList>
            <consortium name="EnsemblMetazoa"/>
        </authorList>
    </citation>
    <scope>IDENTIFICATION</scope>
</reference>
<feature type="region of interest" description="Disordered" evidence="15">
    <location>
        <begin position="761"/>
        <end position="892"/>
    </location>
</feature>
<dbReference type="Proteomes" id="UP000030765">
    <property type="component" value="Unassembled WGS sequence"/>
</dbReference>
<feature type="compositionally biased region" description="Pro residues" evidence="15">
    <location>
        <begin position="18"/>
        <end position="27"/>
    </location>
</feature>
<feature type="compositionally biased region" description="Polar residues" evidence="15">
    <location>
        <begin position="812"/>
        <end position="824"/>
    </location>
</feature>
<comment type="function">
    <text evidence="11">Plays a role in the reduction of telomerase activity during differentiation of embryonic stem cells by binding to the core promoter of TERT and controlling its down-regulation.</text>
</comment>
<evidence type="ECO:0000313" key="19">
    <source>
        <dbReference type="Proteomes" id="UP000030765"/>
    </source>
</evidence>
<dbReference type="AlphaFoldDB" id="A0A084W0H5"/>
<keyword evidence="5" id="KW-0547">Nucleotide-binding</keyword>
<dbReference type="PANTHER" id="PTHR13413">
    <property type="entry name" value="YLP MOTIF CONTAINING PROTEIN NUCLEAR PROTEIN ZAP"/>
    <property type="match status" value="1"/>
</dbReference>
<evidence type="ECO:0000256" key="13">
    <source>
        <dbReference type="ARBA" id="ARBA00068971"/>
    </source>
</evidence>
<dbReference type="InterPro" id="IPR027417">
    <property type="entry name" value="P-loop_NTPase"/>
</dbReference>
<keyword evidence="4" id="KW-1017">Isopeptide bond</keyword>
<feature type="compositionally biased region" description="Low complexity" evidence="15">
    <location>
        <begin position="878"/>
        <end position="891"/>
    </location>
</feature>
<dbReference type="EnsemblMetazoa" id="ASIC011452-RA">
    <property type="protein sequence ID" value="ASIC011452-PA"/>
    <property type="gene ID" value="ASIC011452"/>
</dbReference>
<sequence length="1242" mass="138600">MSWQNNWPSVQQPGAVPTYPPPIPGVPQQPSTAAMPDYAALNAEQYKQWQWQQYHLQYAQWHAQYGEQYARETGKSLPPVATPGIQMQPMTQTMGTNPYPTPHPPGGAPFATLNIVAPPPPAEPHPDELNSKKGQDKPPLPEEKSAEEIAFDEQFRKWEQEFETWKRKNKNHPDKTAYREYEQKCMDCRKKLLERREQLRRKRLEQTRLQGHASRGIVVQQPQPPLPPPPPSDPPPGHPPPGPPPPGPPPPGLPPPGPPPSGPSISDPQGPERDRSQMHYRNDSGGETHSGLENVFSNSIASGDRSGGIPGLDLIDEHPPPQPKKIKLEEDAAEEEEEVMEVIDLANAEEEVKTEVVEVNNTANAISSLLNDPKVNALLQLVGSTIAGSSASGNGAGGSNTGGTNQLVAALAQLTNSRTGNVDAGKMPQSRENRPNGTVERNDEQRLAGRGGLCDEVNHELPLLPDFNPRIPPPSLDIDLSRPPPLINGNKRQPQDRWNGIPEQHLVQNGSYPGGSRTEGPPHPKVARFDRPPPPFGATRTTDYQIDPELGRPVAVPKPDWMTEDEYQEIYDRYEHVRIFEERKNKMELAIHVLRQSKIRDGKLGPSGEVLHPVRAGIPKPIPCVKAEIISEAPDEFFQPQQVFDYTNCRNSAPPVNQQTPAGRVIDYGHCASSQYNANNINNRGNNRRDGFRNNTNLDAGPVFGSNTQRFDYNHSRVASVATKAVTVPAEQPRPNWPLVNQSLAFDRSVPGLERLAQMHLNPNPEESNPNYPSKFLLMNDNRPSCLSTKRGKRPSSIRKQKLKQQLLQQQNTDTSPTEQQETSVPKPIVCKEEPPLDLEDLSSDDDTVEERVDGGNSTEDDVGARQIKQEVQDERSASVVSSQSSQQQSAPRMLDIEDLLFPPGRFTRPPRICLLVRGLPGSGKSFLARLIKTKEQAFGPSPRVLSLDDYFLVDKEVEEKDPVTGKITKVTRSQYEFDEEMEEIYIQNLLKAFKRTISERLFNFVIVDCCNHRLGYYCEFHNYARSNGFKVYTCTLQTDVDVCARQNVHNRTAAEIQAYADSWAMAPDEHVQINFNGLFSDADEQDTDTTVADMELAAPEEESNAELGRDQPEHATTSHDEGNDDSADSTAECDLFASKWDNDVSEQNLARLDGISKPLRRPPTLEDYLQLDDGSDDDEADPGRKRKRVRWADVEEQKAQKKMRKMGFVVGVTDWSRMMDPTQGSSALTQTKYIAKIRKNS</sequence>
<dbReference type="STRING" id="74873.A0A084W0H5"/>
<feature type="compositionally biased region" description="Pro residues" evidence="15">
    <location>
        <begin position="222"/>
        <end position="262"/>
    </location>
</feature>
<feature type="compositionally biased region" description="Basic residues" evidence="15">
    <location>
        <begin position="790"/>
        <end position="803"/>
    </location>
</feature>
<proteinExistence type="predicted"/>
<keyword evidence="2" id="KW-0488">Methylation</keyword>
<keyword evidence="19" id="KW-1185">Reference proteome</keyword>
<evidence type="ECO:0000256" key="9">
    <source>
        <dbReference type="ARBA" id="ARBA00023163"/>
    </source>
</evidence>
<evidence type="ECO:0000256" key="15">
    <source>
        <dbReference type="SAM" id="MobiDB-lite"/>
    </source>
</evidence>
<evidence type="ECO:0000256" key="3">
    <source>
        <dbReference type="ARBA" id="ARBA00022491"/>
    </source>
</evidence>
<keyword evidence="8" id="KW-0805">Transcription regulation</keyword>
<feature type="compositionally biased region" description="Basic and acidic residues" evidence="15">
    <location>
        <begin position="270"/>
        <end position="286"/>
    </location>
</feature>
<comment type="subunit">
    <text evidence="12">Interacts with PPP1CA and NCOA5. Forms a complex with ILF2, ILF3, KHDRBS1, RBMX, NCOA5 and PPP1CA.</text>
</comment>
<feature type="region of interest" description="Disordered" evidence="15">
    <location>
        <begin position="1"/>
        <end position="32"/>
    </location>
</feature>
<evidence type="ECO:0000256" key="1">
    <source>
        <dbReference type="ARBA" id="ARBA00004324"/>
    </source>
</evidence>
<feature type="region of interest" description="Disordered" evidence="15">
    <location>
        <begin position="164"/>
        <end position="183"/>
    </location>
</feature>
<evidence type="ECO:0000256" key="8">
    <source>
        <dbReference type="ARBA" id="ARBA00023015"/>
    </source>
</evidence>
<keyword evidence="6" id="KW-0067">ATP-binding</keyword>
<dbReference type="EMBL" id="KE525262">
    <property type="protein sequence ID" value="KFB43719.1"/>
    <property type="molecule type" value="Genomic_DNA"/>
</dbReference>
<keyword evidence="7" id="KW-0832">Ubl conjugation</keyword>
<feature type="compositionally biased region" description="Acidic residues" evidence="15">
    <location>
        <begin position="836"/>
        <end position="849"/>
    </location>
</feature>
<evidence type="ECO:0000256" key="6">
    <source>
        <dbReference type="ARBA" id="ARBA00022840"/>
    </source>
</evidence>
<feature type="compositionally biased region" description="Basic and acidic residues" evidence="15">
    <location>
        <begin position="1108"/>
        <end position="1122"/>
    </location>
</feature>
<feature type="region of interest" description="Disordered" evidence="15">
    <location>
        <begin position="417"/>
        <end position="444"/>
    </location>
</feature>
<feature type="compositionally biased region" description="Basic and acidic residues" evidence="15">
    <location>
        <begin position="868"/>
        <end position="877"/>
    </location>
</feature>
<dbReference type="InterPro" id="IPR058903">
    <property type="entry name" value="Spectrin_YLPM1-like"/>
</dbReference>
<dbReference type="SUPFAM" id="SSF52540">
    <property type="entry name" value="P-loop containing nucleoside triphosphate hydrolases"/>
    <property type="match status" value="1"/>
</dbReference>
<dbReference type="PANTHER" id="PTHR13413:SF0">
    <property type="entry name" value="YLP MOTIF-CONTAINING PROTEIN 1"/>
    <property type="match status" value="1"/>
</dbReference>
<keyword evidence="9" id="KW-0804">Transcription</keyword>
<feature type="region of interest" description="Disordered" evidence="15">
    <location>
        <begin position="1100"/>
        <end position="1130"/>
    </location>
</feature>
<dbReference type="GO" id="GO:0005524">
    <property type="term" value="F:ATP binding"/>
    <property type="evidence" value="ECO:0007669"/>
    <property type="project" value="UniProtKB-KW"/>
</dbReference>
<dbReference type="InterPro" id="IPR013641">
    <property type="entry name" value="KTI12/PSTK"/>
</dbReference>
<feature type="compositionally biased region" description="Polar residues" evidence="15">
    <location>
        <begin position="1"/>
        <end position="12"/>
    </location>
</feature>
<evidence type="ECO:0000256" key="7">
    <source>
        <dbReference type="ARBA" id="ARBA00022843"/>
    </source>
</evidence>
<evidence type="ECO:0000256" key="4">
    <source>
        <dbReference type="ARBA" id="ARBA00022499"/>
    </source>
</evidence>
<protein>
    <recommendedName>
        <fullName evidence="13">YLP motif-containing protein 1</fullName>
    </recommendedName>
    <alternativeName>
        <fullName evidence="14">Nuclear protein ZAP3</fullName>
    </alternativeName>
</protein>
<evidence type="ECO:0000256" key="11">
    <source>
        <dbReference type="ARBA" id="ARBA00058677"/>
    </source>
</evidence>
<evidence type="ECO:0000313" key="17">
    <source>
        <dbReference type="EMBL" id="KFB43719.1"/>
    </source>
</evidence>
<feature type="compositionally biased region" description="Basic and acidic residues" evidence="15">
    <location>
        <begin position="124"/>
        <end position="152"/>
    </location>
</feature>
<feature type="compositionally biased region" description="Acidic residues" evidence="15">
    <location>
        <begin position="1170"/>
        <end position="1181"/>
    </location>
</feature>